<reference evidence="8 9" key="1">
    <citation type="journal article" date="2018" name="G3 (Bethesda)">
        <title>Phylogenetic and Phylogenomic Definition of Rhizopus Species.</title>
        <authorList>
            <person name="Gryganskyi A.P."/>
            <person name="Golan J."/>
            <person name="Dolatabadi S."/>
            <person name="Mondo S."/>
            <person name="Robb S."/>
            <person name="Idnurm A."/>
            <person name="Muszewska A."/>
            <person name="Steczkiewicz K."/>
            <person name="Masonjones S."/>
            <person name="Liao H.L."/>
            <person name="Gajdeczka M.T."/>
            <person name="Anike F."/>
            <person name="Vuek A."/>
            <person name="Anishchenko I.M."/>
            <person name="Voigt K."/>
            <person name="de Hoog G.S."/>
            <person name="Smith M.E."/>
            <person name="Heitman J."/>
            <person name="Vilgalys R."/>
            <person name="Stajich J.E."/>
        </authorList>
    </citation>
    <scope>NUCLEOTIDE SEQUENCE [LARGE SCALE GENOMIC DNA]</scope>
    <source>
        <strain evidence="8 9">LSU 92-RS-03</strain>
    </source>
</reference>
<dbReference type="Pfam" id="PF00067">
    <property type="entry name" value="p450"/>
    <property type="match status" value="1"/>
</dbReference>
<keyword evidence="4 5" id="KW-0408">Iron</keyword>
<dbReference type="OrthoDB" id="1470350at2759"/>
<gene>
    <name evidence="8" type="primary">DIT2_9</name>
    <name evidence="8" type="ORF">CU098_011744</name>
</gene>
<comment type="cofactor">
    <cofactor evidence="1 5">
        <name>heme</name>
        <dbReference type="ChEBI" id="CHEBI:30413"/>
    </cofactor>
</comment>
<dbReference type="InterPro" id="IPR036396">
    <property type="entry name" value="Cyt_P450_sf"/>
</dbReference>
<evidence type="ECO:0000256" key="7">
    <source>
        <dbReference type="SAM" id="Phobius"/>
    </source>
</evidence>
<dbReference type="PROSITE" id="PS00086">
    <property type="entry name" value="CYTOCHROME_P450"/>
    <property type="match status" value="1"/>
</dbReference>
<dbReference type="PANTHER" id="PTHR24305:SF166">
    <property type="entry name" value="CYTOCHROME P450 12A4, MITOCHONDRIAL-RELATED"/>
    <property type="match status" value="1"/>
</dbReference>
<keyword evidence="7" id="KW-0472">Membrane</keyword>
<evidence type="ECO:0000256" key="4">
    <source>
        <dbReference type="ARBA" id="ARBA00023004"/>
    </source>
</evidence>
<dbReference type="InterPro" id="IPR002401">
    <property type="entry name" value="Cyt_P450_E_grp-I"/>
</dbReference>
<keyword evidence="6" id="KW-0560">Oxidoreductase</keyword>
<dbReference type="SUPFAM" id="SSF48264">
    <property type="entry name" value="Cytochrome P450"/>
    <property type="match status" value="1"/>
</dbReference>
<keyword evidence="9" id="KW-1185">Reference proteome</keyword>
<sequence length="486" mass="55456">MESTYFTRAGIGCICCVFSALAGSALYRKLIHIFFAPRALRHIPKVNTFQWFWSILIGESHDVRVKKLVLPIMNQHGLCLKYIMGHWSLTVADPQYLQVLLKDMETFPKIQMAMDPDLILTNQAPSMSNSSMHDWRRQRKVANPAFQQPMPIETFGNIVLNIFKTIEQNQPDGVIDAVDYMKRYALDGLGSGILGLDMGAISDANSHYSNLYKEAFSIVRDPLVYLFPAYTRIPSRWIPYRNRARLANERLRTIFYTVLKEKKKQKPEKNADLLSLMVEANRGGLDMAYLTDGELIANLSTFFVAGHETTASATASFLYYLAVNPDIQEKARQEVVSILGDDLEDVLPTEKELKQMTFLNYCIKETMRINPPTSGNLPRTTSKDTYIENYWDKPQDFIPERFDPTHESYRENAVWMPFGYGPRTCVGVNFSLSEQRVLHAMLLRKFTWSLVPNSEHQKGLKNANGGGIGLLGPESLKIQLTKRHHQ</sequence>
<dbReference type="GO" id="GO:0005506">
    <property type="term" value="F:iron ion binding"/>
    <property type="evidence" value="ECO:0007669"/>
    <property type="project" value="InterPro"/>
</dbReference>
<evidence type="ECO:0000256" key="6">
    <source>
        <dbReference type="RuleBase" id="RU000461"/>
    </source>
</evidence>
<dbReference type="InterPro" id="IPR001128">
    <property type="entry name" value="Cyt_P450"/>
</dbReference>
<evidence type="ECO:0000256" key="3">
    <source>
        <dbReference type="ARBA" id="ARBA00022723"/>
    </source>
</evidence>
<name>A0A367KNC0_RHIST</name>
<dbReference type="InterPro" id="IPR017972">
    <property type="entry name" value="Cyt_P450_CS"/>
</dbReference>
<proteinExistence type="inferred from homology"/>
<keyword evidence="7" id="KW-0812">Transmembrane</keyword>
<dbReference type="GO" id="GO:0016705">
    <property type="term" value="F:oxidoreductase activity, acting on paired donors, with incorporation or reduction of molecular oxygen"/>
    <property type="evidence" value="ECO:0007669"/>
    <property type="project" value="InterPro"/>
</dbReference>
<feature type="binding site" description="axial binding residue" evidence="5">
    <location>
        <position position="425"/>
    </location>
    <ligand>
        <name>heme</name>
        <dbReference type="ChEBI" id="CHEBI:30413"/>
    </ligand>
    <ligandPart>
        <name>Fe</name>
        <dbReference type="ChEBI" id="CHEBI:18248"/>
    </ligandPart>
</feature>
<dbReference type="PRINTS" id="PR00385">
    <property type="entry name" value="P450"/>
</dbReference>
<keyword evidence="5 6" id="KW-0349">Heme</keyword>
<dbReference type="PRINTS" id="PR00463">
    <property type="entry name" value="EP450I"/>
</dbReference>
<protein>
    <submittedName>
        <fullName evidence="8">Cytochrome P450-dit2</fullName>
    </submittedName>
</protein>
<dbReference type="GO" id="GO:0020037">
    <property type="term" value="F:heme binding"/>
    <property type="evidence" value="ECO:0007669"/>
    <property type="project" value="InterPro"/>
</dbReference>
<evidence type="ECO:0000256" key="1">
    <source>
        <dbReference type="ARBA" id="ARBA00001971"/>
    </source>
</evidence>
<evidence type="ECO:0000313" key="8">
    <source>
        <dbReference type="EMBL" id="RCI03661.1"/>
    </source>
</evidence>
<feature type="transmembrane region" description="Helical" evidence="7">
    <location>
        <begin position="6"/>
        <end position="27"/>
    </location>
</feature>
<keyword evidence="7" id="KW-1133">Transmembrane helix</keyword>
<dbReference type="PANTHER" id="PTHR24305">
    <property type="entry name" value="CYTOCHROME P450"/>
    <property type="match status" value="1"/>
</dbReference>
<dbReference type="InterPro" id="IPR050121">
    <property type="entry name" value="Cytochrome_P450_monoxygenase"/>
</dbReference>
<dbReference type="GO" id="GO:0004497">
    <property type="term" value="F:monooxygenase activity"/>
    <property type="evidence" value="ECO:0007669"/>
    <property type="project" value="UniProtKB-KW"/>
</dbReference>
<comment type="caution">
    <text evidence="8">The sequence shown here is derived from an EMBL/GenBank/DDBJ whole genome shotgun (WGS) entry which is preliminary data.</text>
</comment>
<organism evidence="8 9">
    <name type="scientific">Rhizopus stolonifer</name>
    <name type="common">Rhizopus nigricans</name>
    <dbReference type="NCBI Taxonomy" id="4846"/>
    <lineage>
        <taxon>Eukaryota</taxon>
        <taxon>Fungi</taxon>
        <taxon>Fungi incertae sedis</taxon>
        <taxon>Mucoromycota</taxon>
        <taxon>Mucoromycotina</taxon>
        <taxon>Mucoromycetes</taxon>
        <taxon>Mucorales</taxon>
        <taxon>Mucorineae</taxon>
        <taxon>Rhizopodaceae</taxon>
        <taxon>Rhizopus</taxon>
    </lineage>
</organism>
<comment type="similarity">
    <text evidence="2 6">Belongs to the cytochrome P450 family.</text>
</comment>
<keyword evidence="3 5" id="KW-0479">Metal-binding</keyword>
<dbReference type="Proteomes" id="UP000253551">
    <property type="component" value="Unassembled WGS sequence"/>
</dbReference>
<accession>A0A367KNC0</accession>
<evidence type="ECO:0000256" key="2">
    <source>
        <dbReference type="ARBA" id="ARBA00010617"/>
    </source>
</evidence>
<dbReference type="STRING" id="4846.A0A367KNC0"/>
<dbReference type="EMBL" id="PJQM01000940">
    <property type="protein sequence ID" value="RCI03661.1"/>
    <property type="molecule type" value="Genomic_DNA"/>
</dbReference>
<dbReference type="Gene3D" id="1.10.630.10">
    <property type="entry name" value="Cytochrome P450"/>
    <property type="match status" value="1"/>
</dbReference>
<evidence type="ECO:0000256" key="5">
    <source>
        <dbReference type="PIRSR" id="PIRSR602401-1"/>
    </source>
</evidence>
<evidence type="ECO:0000313" key="9">
    <source>
        <dbReference type="Proteomes" id="UP000253551"/>
    </source>
</evidence>
<dbReference type="AlphaFoldDB" id="A0A367KNC0"/>
<keyword evidence="6" id="KW-0503">Monooxygenase</keyword>